<organism evidence="4 5">
    <name type="scientific">Metapseudomonas resinovorans NBRC 106553</name>
    <dbReference type="NCBI Taxonomy" id="1245471"/>
    <lineage>
        <taxon>Bacteria</taxon>
        <taxon>Pseudomonadati</taxon>
        <taxon>Pseudomonadota</taxon>
        <taxon>Gammaproteobacteria</taxon>
        <taxon>Pseudomonadales</taxon>
        <taxon>Pseudomonadaceae</taxon>
        <taxon>Metapseudomonas</taxon>
    </lineage>
</organism>
<dbReference type="eggNOG" id="ENOG5033N6R">
    <property type="taxonomic scope" value="Bacteria"/>
</dbReference>
<dbReference type="KEGG" id="pre:PCA10_29250"/>
<dbReference type="Proteomes" id="UP000015503">
    <property type="component" value="Chromosome"/>
</dbReference>
<feature type="transmembrane region" description="Helical" evidence="1">
    <location>
        <begin position="33"/>
        <end position="56"/>
    </location>
</feature>
<sequence length="112" mass="12234">MGAIFQFFSALLAKISAVASWLLLVVKRVFDDLWNIVTDLACWVLESVLGLASTALSTIDAPFDPQTYYGMLPPDVVNMLGVIGITQALTMIVGALVVRFLLQTIPFVRWGS</sequence>
<dbReference type="AlphaFoldDB" id="S6AFE0"/>
<dbReference type="EMBL" id="AP013068">
    <property type="protein sequence ID" value="BAN48646.1"/>
    <property type="molecule type" value="Genomic_DNA"/>
</dbReference>
<keyword evidence="1" id="KW-1133">Transmembrane helix</keyword>
<evidence type="ECO:0000313" key="2">
    <source>
        <dbReference type="EMBL" id="BAN48635.1"/>
    </source>
</evidence>
<dbReference type="OrthoDB" id="9154706at2"/>
<evidence type="ECO:0000313" key="4">
    <source>
        <dbReference type="EMBL" id="BAN48657.1"/>
    </source>
</evidence>
<dbReference type="EMBL" id="AP013068">
    <property type="protein sequence ID" value="BAN48635.1"/>
    <property type="molecule type" value="Genomic_DNA"/>
</dbReference>
<name>S6AFE0_METRE</name>
<feature type="transmembrane region" description="Helical" evidence="1">
    <location>
        <begin position="76"/>
        <end position="102"/>
    </location>
</feature>
<reference evidence="4 5" key="1">
    <citation type="journal article" date="2013" name="Genome Announc.">
        <title>Complete Genome Sequence of the Carbazole Degrader Pseudomonas resinovorans Strain CA10 (NBRC 106553).</title>
        <authorList>
            <person name="Shintani M."/>
            <person name="Hosoyama A."/>
            <person name="Ohji S."/>
            <person name="Tsuchikane K."/>
            <person name="Takarada H."/>
            <person name="Yamazoe A."/>
            <person name="Fujita N."/>
            <person name="Nojiri H."/>
        </authorList>
    </citation>
    <scope>NUCLEOTIDE SEQUENCE [LARGE SCALE GENOMIC DNA]</scope>
    <source>
        <strain evidence="4 5">NBRC 106553</strain>
    </source>
</reference>
<protein>
    <recommendedName>
        <fullName evidence="6">DUF2523 domain-containing protein</fullName>
    </recommendedName>
</protein>
<evidence type="ECO:0000256" key="1">
    <source>
        <dbReference type="SAM" id="Phobius"/>
    </source>
</evidence>
<gene>
    <name evidence="2" type="ORF">PCA10_29030</name>
    <name evidence="3" type="ORF">PCA10_29140</name>
    <name evidence="4" type="ORF">PCA10_29250</name>
</gene>
<dbReference type="Pfam" id="PF10734">
    <property type="entry name" value="DUF2523"/>
    <property type="match status" value="1"/>
</dbReference>
<evidence type="ECO:0008006" key="6">
    <source>
        <dbReference type="Google" id="ProtNLM"/>
    </source>
</evidence>
<dbReference type="RefSeq" id="WP_016492803.1">
    <property type="nucleotide sequence ID" value="NC_021499.1"/>
</dbReference>
<proteinExistence type="predicted"/>
<dbReference type="STRING" id="1245471.PCA10_29030"/>
<dbReference type="InterPro" id="IPR019670">
    <property type="entry name" value="DUF2523"/>
</dbReference>
<keyword evidence="5" id="KW-1185">Reference proteome</keyword>
<evidence type="ECO:0000313" key="5">
    <source>
        <dbReference type="Proteomes" id="UP000015503"/>
    </source>
</evidence>
<keyword evidence="1" id="KW-0812">Transmembrane</keyword>
<evidence type="ECO:0000313" key="3">
    <source>
        <dbReference type="EMBL" id="BAN48646.1"/>
    </source>
</evidence>
<dbReference type="KEGG" id="pre:PCA10_29140"/>
<accession>S6AFE0</accession>
<feature type="transmembrane region" description="Helical" evidence="1">
    <location>
        <begin position="6"/>
        <end position="26"/>
    </location>
</feature>
<dbReference type="EMBL" id="AP013068">
    <property type="protein sequence ID" value="BAN48657.1"/>
    <property type="molecule type" value="Genomic_DNA"/>
</dbReference>
<dbReference type="KEGG" id="pre:PCA10_29030"/>
<keyword evidence="1" id="KW-0472">Membrane</keyword>
<dbReference type="HOGENOM" id="CLU_161346_0_0_6"/>